<keyword evidence="3" id="KW-1185">Reference proteome</keyword>
<dbReference type="eggNOG" id="ENOG5033CFR">
    <property type="taxonomic scope" value="Bacteria"/>
</dbReference>
<dbReference type="Proteomes" id="UP000006346">
    <property type="component" value="Chromosome"/>
</dbReference>
<keyword evidence="1" id="KW-1133">Transmembrane helix</keyword>
<name>G7WD38_DESOD</name>
<organism evidence="2 3">
    <name type="scientific">Desulfosporosinus orientis (strain ATCC 19365 / DSM 765 / NCIMB 8382 / VKM B-1628 / Singapore I)</name>
    <name type="common">Desulfotomaculum orientis</name>
    <dbReference type="NCBI Taxonomy" id="768706"/>
    <lineage>
        <taxon>Bacteria</taxon>
        <taxon>Bacillati</taxon>
        <taxon>Bacillota</taxon>
        <taxon>Clostridia</taxon>
        <taxon>Eubacteriales</taxon>
        <taxon>Desulfitobacteriaceae</taxon>
        <taxon>Desulfosporosinus</taxon>
    </lineage>
</organism>
<dbReference type="HOGENOM" id="CLU_1237930_0_0_9"/>
<feature type="transmembrane region" description="Helical" evidence="1">
    <location>
        <begin position="187"/>
        <end position="208"/>
    </location>
</feature>
<evidence type="ECO:0000313" key="2">
    <source>
        <dbReference type="EMBL" id="AET67233.1"/>
    </source>
</evidence>
<evidence type="ECO:0000313" key="3">
    <source>
        <dbReference type="Proteomes" id="UP000006346"/>
    </source>
</evidence>
<gene>
    <name evidence="2" type="ordered locus">Desor_1586</name>
</gene>
<proteinExistence type="predicted"/>
<feature type="transmembrane region" description="Helical" evidence="1">
    <location>
        <begin position="159"/>
        <end position="181"/>
    </location>
</feature>
<dbReference type="EMBL" id="CP003108">
    <property type="protein sequence ID" value="AET67233.1"/>
    <property type="molecule type" value="Genomic_DNA"/>
</dbReference>
<protein>
    <submittedName>
        <fullName evidence="2">Uncharacterized protein</fullName>
    </submittedName>
</protein>
<dbReference type="STRING" id="768706.Desor_1586"/>
<feature type="transmembrane region" description="Helical" evidence="1">
    <location>
        <begin position="124"/>
        <end position="147"/>
    </location>
</feature>
<dbReference type="PATRIC" id="fig|768706.3.peg.1573"/>
<dbReference type="OrthoDB" id="1426566at2"/>
<dbReference type="KEGG" id="dor:Desor_1586"/>
<keyword evidence="1" id="KW-0472">Membrane</keyword>
<reference evidence="3" key="1">
    <citation type="submission" date="2011-11" db="EMBL/GenBank/DDBJ databases">
        <title>Complete sequence of Desulfosporosinus orientis DSM 765.</title>
        <authorList>
            <person name="Lucas S."/>
            <person name="Han J."/>
            <person name="Lapidus A."/>
            <person name="Cheng J.-F."/>
            <person name="Goodwin L."/>
            <person name="Pitluck S."/>
            <person name="Peters L."/>
            <person name="Ovchinnikova G."/>
            <person name="Teshima H."/>
            <person name="Detter J.C."/>
            <person name="Han C."/>
            <person name="Tapia R."/>
            <person name="Land M."/>
            <person name="Hauser L."/>
            <person name="Kyrpides N."/>
            <person name="Ivanova N."/>
            <person name="Pagani I."/>
            <person name="Pester M."/>
            <person name="Spring S."/>
            <person name="Ollivier B."/>
            <person name="Rattei T."/>
            <person name="Klenk H.-P."/>
            <person name="Wagner M."/>
            <person name="Loy A."/>
            <person name="Woyke T."/>
        </authorList>
    </citation>
    <scope>NUCLEOTIDE SEQUENCE [LARGE SCALE GENOMIC DNA]</scope>
    <source>
        <strain evidence="3">ATCC 19365 / DSM 765 / NCIMB 8382 / VKM B-1628</strain>
    </source>
</reference>
<feature type="transmembrane region" description="Helical" evidence="1">
    <location>
        <begin position="45"/>
        <end position="65"/>
    </location>
</feature>
<accession>G7WD38</accession>
<dbReference type="AlphaFoldDB" id="G7WD38"/>
<sequence>MSHRDFRRGKAIAFTLFYLVLLYLVITIIGMLSLKSQSDPISDPWFTLMEIMIIIIAPLLVMLMAEIHYYASDDVKALSMSALIFMGIMACITCSIHYLILFVSRPIAAMTGLPWLSYIFSFKWPSVIYALDILAWDLFFALSMLFAAPVFKGDRLKSWVRILMIVSGVLSLIGLLGPVLGNMQVRNIGIVGYAVALPVICLLLARVFKKAE</sequence>
<keyword evidence="1" id="KW-0812">Transmembrane</keyword>
<feature type="transmembrane region" description="Helical" evidence="1">
    <location>
        <begin position="77"/>
        <end position="104"/>
    </location>
</feature>
<dbReference type="RefSeq" id="WP_014184052.1">
    <property type="nucleotide sequence ID" value="NC_016584.1"/>
</dbReference>
<reference evidence="2 3" key="2">
    <citation type="journal article" date="2012" name="J. Bacteriol.">
        <title>Complete genome sequences of Desulfosporosinus orientis DSM765T, Desulfosporosinus youngiae DSM17734T, Desulfosporosinus meridiei DSM13257T, and Desulfosporosinus acidiphilus DSM22704T.</title>
        <authorList>
            <person name="Pester M."/>
            <person name="Brambilla E."/>
            <person name="Alazard D."/>
            <person name="Rattei T."/>
            <person name="Weinmaier T."/>
            <person name="Han J."/>
            <person name="Lucas S."/>
            <person name="Lapidus A."/>
            <person name="Cheng J.F."/>
            <person name="Goodwin L."/>
            <person name="Pitluck S."/>
            <person name="Peters L."/>
            <person name="Ovchinnikova G."/>
            <person name="Teshima H."/>
            <person name="Detter J.C."/>
            <person name="Han C.S."/>
            <person name="Tapia R."/>
            <person name="Land M.L."/>
            <person name="Hauser L."/>
            <person name="Kyrpides N.C."/>
            <person name="Ivanova N.N."/>
            <person name="Pagani I."/>
            <person name="Huntmann M."/>
            <person name="Wei C.L."/>
            <person name="Davenport K.W."/>
            <person name="Daligault H."/>
            <person name="Chain P.S."/>
            <person name="Chen A."/>
            <person name="Mavromatis K."/>
            <person name="Markowitz V."/>
            <person name="Szeto E."/>
            <person name="Mikhailova N."/>
            <person name="Pati A."/>
            <person name="Wagner M."/>
            <person name="Woyke T."/>
            <person name="Ollivier B."/>
            <person name="Klenk H.P."/>
            <person name="Spring S."/>
            <person name="Loy A."/>
        </authorList>
    </citation>
    <scope>NUCLEOTIDE SEQUENCE [LARGE SCALE GENOMIC DNA]</scope>
    <source>
        <strain evidence="3">ATCC 19365 / DSM 765 / NCIMB 8382 / VKM B-1628</strain>
    </source>
</reference>
<evidence type="ECO:0000256" key="1">
    <source>
        <dbReference type="SAM" id="Phobius"/>
    </source>
</evidence>
<feature type="transmembrane region" description="Helical" evidence="1">
    <location>
        <begin position="12"/>
        <end position="33"/>
    </location>
</feature>